<proteinExistence type="predicted"/>
<sequence length="210" mass="24389">MVTILIAVLALLVALVALLRDTREHRRNRTADVQALMFQSNRSGVVTHINGDRGLRKFEPSVHASGFGTRYDVRTYLWVDDQVEPKWKDLSQSADRFDNTSEPLRCEIEVYDDDSGRVWFGIGHNESQVRGLFARDHVRSEFVRSNLVEPNVQVWQWYRLSSARKWWQRQTRFKFGGGGVPKPLGRWKVVSTDRTRPEQFPTWDGVSRDS</sequence>
<organism evidence="1 2">
    <name type="scientific">Rhodococcus erythropolis</name>
    <name type="common">Arthrobacter picolinophilus</name>
    <dbReference type="NCBI Taxonomy" id="1833"/>
    <lineage>
        <taxon>Bacteria</taxon>
        <taxon>Bacillati</taxon>
        <taxon>Actinomycetota</taxon>
        <taxon>Actinomycetes</taxon>
        <taxon>Mycobacteriales</taxon>
        <taxon>Nocardiaceae</taxon>
        <taxon>Rhodococcus</taxon>
        <taxon>Rhodococcus erythropolis group</taxon>
    </lineage>
</organism>
<dbReference type="EMBL" id="MRBO01000418">
    <property type="protein sequence ID" value="KAB2584592.1"/>
    <property type="molecule type" value="Genomic_DNA"/>
</dbReference>
<dbReference type="AlphaFoldDB" id="A0A0C2WFH4"/>
<accession>A0A0C2WFH4</accession>
<reference evidence="1 2" key="1">
    <citation type="journal article" date="2017" name="Poromechanics V (2013)">
        <title>Genomic Characterization of the Arsenic-Tolerant Actinobacterium, &lt;i&gt;Rhodococcus erythropolis&lt;/i&gt; S43.</title>
        <authorList>
            <person name="Retamal-Morales G."/>
            <person name="Mehnert M."/>
            <person name="Schwabe R."/>
            <person name="Tischler D."/>
            <person name="Schloemann M."/>
            <person name="Levican G.J."/>
        </authorList>
    </citation>
    <scope>NUCLEOTIDE SEQUENCE [LARGE SCALE GENOMIC DNA]</scope>
    <source>
        <strain evidence="1 2">S43</strain>
    </source>
</reference>
<dbReference type="Proteomes" id="UP000325576">
    <property type="component" value="Unassembled WGS sequence"/>
</dbReference>
<name>A0A0C2WFH4_RHOER</name>
<evidence type="ECO:0000313" key="2">
    <source>
        <dbReference type="Proteomes" id="UP000325576"/>
    </source>
</evidence>
<gene>
    <name evidence="1" type="ORF">BS297_14725</name>
</gene>
<comment type="caution">
    <text evidence="1">The sequence shown here is derived from an EMBL/GenBank/DDBJ whole genome shotgun (WGS) entry which is preliminary data.</text>
</comment>
<protein>
    <submittedName>
        <fullName evidence="1">Uncharacterized protein</fullName>
    </submittedName>
</protein>
<evidence type="ECO:0000313" key="1">
    <source>
        <dbReference type="EMBL" id="KAB2584592.1"/>
    </source>
</evidence>